<dbReference type="Pfam" id="PF13700">
    <property type="entry name" value="DUF4158"/>
    <property type="match status" value="1"/>
</dbReference>
<dbReference type="PATRIC" id="fig|1265816.5.peg.3303"/>
<keyword evidence="8" id="KW-1185">Reference proteome</keyword>
<dbReference type="RefSeq" id="WP_036102528.1">
    <property type="nucleotide sequence ID" value="NZ_AODL01000044.1"/>
</dbReference>
<protein>
    <submittedName>
        <fullName evidence="7">Transposase X</fullName>
    </submittedName>
</protein>
<accession>W7CZI1</accession>
<dbReference type="Pfam" id="PF01526">
    <property type="entry name" value="DDE_Tnp_Tn3"/>
    <property type="match status" value="1"/>
</dbReference>
<dbReference type="EMBL" id="AODL01000044">
    <property type="protein sequence ID" value="EUJ42337.1"/>
    <property type="molecule type" value="Genomic_DNA"/>
</dbReference>
<proteinExistence type="inferred from homology"/>
<dbReference type="InterPro" id="IPR025296">
    <property type="entry name" value="DUF4158"/>
</dbReference>
<dbReference type="Proteomes" id="UP000019248">
    <property type="component" value="Unassembled WGS sequence"/>
</dbReference>
<evidence type="ECO:0000259" key="6">
    <source>
        <dbReference type="Pfam" id="PF13700"/>
    </source>
</evidence>
<evidence type="ECO:0000313" key="8">
    <source>
        <dbReference type="Proteomes" id="UP000019248"/>
    </source>
</evidence>
<keyword evidence="4" id="KW-0233">DNA recombination</keyword>
<name>W7CZI1_9LIST</name>
<dbReference type="InterPro" id="IPR047653">
    <property type="entry name" value="Tn3-like_transpos"/>
</dbReference>
<evidence type="ECO:0000259" key="5">
    <source>
        <dbReference type="Pfam" id="PF01526"/>
    </source>
</evidence>
<dbReference type="NCBIfam" id="NF033527">
    <property type="entry name" value="transpos_Tn3"/>
    <property type="match status" value="1"/>
</dbReference>
<dbReference type="GO" id="GO:0004803">
    <property type="term" value="F:transposase activity"/>
    <property type="evidence" value="ECO:0007669"/>
    <property type="project" value="InterPro"/>
</dbReference>
<feature type="domain" description="Tn3 transposase DDE" evidence="5">
    <location>
        <begin position="582"/>
        <end position="968"/>
    </location>
</feature>
<organism evidence="7 8">
    <name type="scientific">Listeria riparia FSL S10-1204</name>
    <dbReference type="NCBI Taxonomy" id="1265816"/>
    <lineage>
        <taxon>Bacteria</taxon>
        <taxon>Bacillati</taxon>
        <taxon>Bacillota</taxon>
        <taxon>Bacilli</taxon>
        <taxon>Bacillales</taxon>
        <taxon>Listeriaceae</taxon>
        <taxon>Listeria</taxon>
    </lineage>
</organism>
<gene>
    <name evidence="7" type="ORF">PRIP_16722</name>
</gene>
<keyword evidence="2" id="KW-0815">Transposition</keyword>
<comment type="caution">
    <text evidence="7">The sequence shown here is derived from an EMBL/GenBank/DDBJ whole genome shotgun (WGS) entry which is preliminary data.</text>
</comment>
<dbReference type="AlphaFoldDB" id="W7CZI1"/>
<sequence length="989" mass="114885">MVRIKLLTDYQRKKCSYFISDNLDGQELLARYFFDKQELAFIATQRSAANRLGIALQMAFMKYPGYPFQNISEIPERLLSFIANQISVQPNLICDYKIQTTTGDSHISRVKKLYKLESFSLTHYKKLSHWLFEHAWGTDQGDLLFEILLSEVRRRKIILPAISTLEELVRGARYRARSQSVKALTNELEATHIQQFQAFFHLKDETSITWLSWLRQRPSRTSIKQLISTLNKIQFIRQLDLPAQIAQNIHPNRLAKLSQDALSYTPQQLSKKKEPEKWAFLVALVSHIHATLIDEAVDRAIHIVNRMRNQDQRWLKETLYEHKTDIVTAAQLYAEIGQRLIDARNQQQDPYEAISHVLPWDDYEKSVLETNQLFEKRIDTDPLALIVRHYNTLRRFFPLLLECLHFVPTAVTHDLFEAVEYLQHINREKIKKLKDPPIDFVKSKWESWIFQSDETPIHRRYYEFHLFFELCHALRSGDMHITSSKQYQDLEAYLYPQHLWNKTENKLLHVPQSVESFLEQMTHHTKYAIQELEQLIRGQSIPELKIDGDRIILSPLQNVVPEEAKHLSRRIYRKMPKIRLTELIEDVTHWTQMQHHFCHTHTKASVKESLLLYTSILSDGINLGLHKMAQACPNVNYNQLSWFYLHYISEENYLSALGSLADYQATHPFATHWGNATTSSSDGQFYRTTGQSTTLARPSGKHQEKSGLLIYTHVNDQYSPYYAQLISASEEAAHIIDGLLYHQSDTTSIQQHFTDAAGYTFQVFGLCHLLGIRFSTRIKKINKKSFYSLMKCDANSPLSSLYAGKVNTAIIRECWDDLLRLSYSVQTRVVTASSILKKLSSYPRQNHLALALRELGKIFCGLHLLEWIGKVDVRQTTQLALNKGEAENALKRALRLQDGGGISAKTFENQIHRTYGTNTLISMIIIWNTTYIQEIVHTLRMEGEIIPEELLKHVSPLGWSHINFTGDYVWKPKRKDFPIGAIRAIRPDK</sequence>
<dbReference type="GO" id="GO:0003677">
    <property type="term" value="F:DNA binding"/>
    <property type="evidence" value="ECO:0007669"/>
    <property type="project" value="UniProtKB-KW"/>
</dbReference>
<comment type="similarity">
    <text evidence="1">Belongs to the transposase 7 family.</text>
</comment>
<feature type="domain" description="DUF4158" evidence="6">
    <location>
        <begin position="6"/>
        <end position="170"/>
    </location>
</feature>
<reference evidence="7 8" key="1">
    <citation type="journal article" date="2014" name="Int. J. Syst. Evol. Microbiol.">
        <title>Listeria floridensis sp. nov., Listeria aquatica sp. nov., Listeria cornellensis sp. nov., Listeria riparia sp. nov. and Listeria grandensis sp. nov., from agricultural and natural environments.</title>
        <authorList>
            <person name="den Bakker H.C."/>
            <person name="Warchocki S."/>
            <person name="Wright E.M."/>
            <person name="Allred A.F."/>
            <person name="Ahlstrom C."/>
            <person name="Manuel C.S."/>
            <person name="Stasiewicz M.J."/>
            <person name="Burrell A."/>
            <person name="Roof S."/>
            <person name="Strawn L."/>
            <person name="Fortes E.D."/>
            <person name="Nightingale K.K."/>
            <person name="Kephart D."/>
            <person name="Wiedmann M."/>
        </authorList>
    </citation>
    <scope>NUCLEOTIDE SEQUENCE [LARGE SCALE GENOMIC DNA]</scope>
    <source>
        <strain evidence="7 8">FSL S10-1204</strain>
    </source>
</reference>
<evidence type="ECO:0000256" key="1">
    <source>
        <dbReference type="ARBA" id="ARBA00009402"/>
    </source>
</evidence>
<dbReference type="InterPro" id="IPR002513">
    <property type="entry name" value="Tn3_Tnp_DDE_dom"/>
</dbReference>
<keyword evidence="3" id="KW-0238">DNA-binding</keyword>
<evidence type="ECO:0000256" key="4">
    <source>
        <dbReference type="ARBA" id="ARBA00023172"/>
    </source>
</evidence>
<dbReference type="OrthoDB" id="3538665at2"/>
<evidence type="ECO:0000256" key="3">
    <source>
        <dbReference type="ARBA" id="ARBA00023125"/>
    </source>
</evidence>
<dbReference type="GO" id="GO:0006313">
    <property type="term" value="P:DNA transposition"/>
    <property type="evidence" value="ECO:0007669"/>
    <property type="project" value="InterPro"/>
</dbReference>
<evidence type="ECO:0000256" key="2">
    <source>
        <dbReference type="ARBA" id="ARBA00022578"/>
    </source>
</evidence>
<evidence type="ECO:0000313" key="7">
    <source>
        <dbReference type="EMBL" id="EUJ42337.1"/>
    </source>
</evidence>